<gene>
    <name evidence="1" type="ORF">AY555_10680</name>
</gene>
<dbReference type="OrthoDB" id="7861635at2"/>
<dbReference type="EMBL" id="CP014527">
    <property type="protein sequence ID" value="AMW35833.1"/>
    <property type="molecule type" value="Genomic_DNA"/>
</dbReference>
<dbReference type="KEGG" id="hjo:AY555_10680"/>
<dbReference type="RefSeq" id="WP_066137167.1">
    <property type="nucleotide sequence ID" value="NZ_CP014527.1"/>
</dbReference>
<dbReference type="Proteomes" id="UP000076066">
    <property type="component" value="Plasmid unnamed 2"/>
</dbReference>
<reference evidence="1 2" key="1">
    <citation type="submission" date="2016-02" db="EMBL/GenBank/DDBJ databases">
        <title>Complete Genome of H5569, the type strain of the newly described species Haematospirillium jordaniae.</title>
        <authorList>
            <person name="Nicholson A.C."/>
            <person name="Humrighouse B.W."/>
            <person name="Loparov V."/>
            <person name="McQuiston J.R."/>
        </authorList>
    </citation>
    <scope>NUCLEOTIDE SEQUENCE [LARGE SCALE GENOMIC DNA]</scope>
    <source>
        <strain evidence="1 2">H5569</strain>
        <plasmid evidence="2">Plasmid unnamed 2</plasmid>
    </source>
</reference>
<dbReference type="Pfam" id="PF10109">
    <property type="entry name" value="Phage_TAC_7"/>
    <property type="match status" value="1"/>
</dbReference>
<evidence type="ECO:0000313" key="2">
    <source>
        <dbReference type="Proteomes" id="UP000076066"/>
    </source>
</evidence>
<dbReference type="AlphaFoldDB" id="A0A143DHP2"/>
<keyword evidence="1" id="KW-0614">Plasmid</keyword>
<evidence type="ECO:0008006" key="3">
    <source>
        <dbReference type="Google" id="ProtNLM"/>
    </source>
</evidence>
<proteinExistence type="predicted"/>
<dbReference type="InterPro" id="IPR019289">
    <property type="entry name" value="Phage_tail_E/E"/>
</dbReference>
<sequence length="83" mass="9332">MSCETTDIVLDRPLMVDGTEVTTVRMREPTVQDQIAASEVKGSPARQEIAMIANLCEITPDMVRQLSLRDYKKLQQAFLGFTE</sequence>
<keyword evidence="2" id="KW-1185">Reference proteome</keyword>
<organism evidence="1 2">
    <name type="scientific">Haematospirillum jordaniae</name>
    <dbReference type="NCBI Taxonomy" id="1549855"/>
    <lineage>
        <taxon>Bacteria</taxon>
        <taxon>Pseudomonadati</taxon>
        <taxon>Pseudomonadota</taxon>
        <taxon>Alphaproteobacteria</taxon>
        <taxon>Rhodospirillales</taxon>
        <taxon>Novispirillaceae</taxon>
        <taxon>Haematospirillum</taxon>
    </lineage>
</organism>
<dbReference type="GeneID" id="53317615"/>
<accession>A0A143DHP2</accession>
<geneLocation type="plasmid" evidence="1 2">
    <name>unnamed 2</name>
</geneLocation>
<protein>
    <recommendedName>
        <fullName evidence="3">Phage tail assembly protein</fullName>
    </recommendedName>
</protein>
<name>A0A143DHP2_9PROT</name>
<evidence type="ECO:0000313" key="1">
    <source>
        <dbReference type="EMBL" id="AMW35833.1"/>
    </source>
</evidence>